<dbReference type="EMBL" id="FNPI01000035">
    <property type="protein sequence ID" value="SDZ68428.1"/>
    <property type="molecule type" value="Genomic_DNA"/>
</dbReference>
<dbReference type="Pfam" id="PF13683">
    <property type="entry name" value="rve_3"/>
    <property type="match status" value="1"/>
</dbReference>
<dbReference type="GO" id="GO:0015074">
    <property type="term" value="P:DNA integration"/>
    <property type="evidence" value="ECO:0007669"/>
    <property type="project" value="InterPro"/>
</dbReference>
<dbReference type="Gene3D" id="3.30.420.10">
    <property type="entry name" value="Ribonuclease H-like superfamily/Ribonuclease H"/>
    <property type="match status" value="1"/>
</dbReference>
<sequence length="140" mass="16287">YDKEIVGYKFSRFCRTDELLSAVNDSINYRFLQGVKDQGLAIRSDNGCQMTSRRYVKALKDAGIKQERTGYNNPDGDAYIERFFRTLKEETVWVQEYNSIAEAKDDIDRYIDFYNTERPHSVLGYLSPKELRESITSKAA</sequence>
<dbReference type="InterPro" id="IPR036397">
    <property type="entry name" value="RNaseH_sf"/>
</dbReference>
<evidence type="ECO:0000313" key="2">
    <source>
        <dbReference type="EMBL" id="SDZ68428.1"/>
    </source>
</evidence>
<dbReference type="OrthoDB" id="2370652at2"/>
<dbReference type="InterPro" id="IPR001584">
    <property type="entry name" value="Integrase_cat-core"/>
</dbReference>
<gene>
    <name evidence="2" type="ORF">SAMN05421736_1351</name>
</gene>
<dbReference type="PANTHER" id="PTHR46889">
    <property type="entry name" value="TRANSPOSASE INSF FOR INSERTION SEQUENCE IS3B-RELATED"/>
    <property type="match status" value="1"/>
</dbReference>
<dbReference type="GO" id="GO:0003676">
    <property type="term" value="F:nucleic acid binding"/>
    <property type="evidence" value="ECO:0007669"/>
    <property type="project" value="InterPro"/>
</dbReference>
<proteinExistence type="predicted"/>
<dbReference type="PANTHER" id="PTHR46889:SF4">
    <property type="entry name" value="TRANSPOSASE INSO FOR INSERTION SEQUENCE ELEMENT IS911B-RELATED"/>
    <property type="match status" value="1"/>
</dbReference>
<protein>
    <submittedName>
        <fullName evidence="2">Putative transposase</fullName>
    </submittedName>
</protein>
<reference evidence="3" key="1">
    <citation type="submission" date="2016-10" db="EMBL/GenBank/DDBJ databases">
        <authorList>
            <person name="Varghese N."/>
            <person name="Submissions S."/>
        </authorList>
    </citation>
    <scope>NUCLEOTIDE SEQUENCE [LARGE SCALE GENOMIC DNA]</scope>
    <source>
        <strain evidence="3">SP</strain>
    </source>
</reference>
<feature type="non-terminal residue" evidence="2">
    <location>
        <position position="1"/>
    </location>
</feature>
<accession>A0A1H3V1I5</accession>
<dbReference type="InterPro" id="IPR050900">
    <property type="entry name" value="Transposase_IS3/IS150/IS904"/>
</dbReference>
<evidence type="ECO:0000259" key="1">
    <source>
        <dbReference type="PROSITE" id="PS50994"/>
    </source>
</evidence>
<dbReference type="AlphaFoldDB" id="A0A1H3V1I5"/>
<dbReference type="SUPFAM" id="SSF53098">
    <property type="entry name" value="Ribonuclease H-like"/>
    <property type="match status" value="1"/>
</dbReference>
<dbReference type="STRING" id="1503961.SAMN05421736_1351"/>
<dbReference type="Proteomes" id="UP000198935">
    <property type="component" value="Unassembled WGS sequence"/>
</dbReference>
<evidence type="ECO:0000313" key="3">
    <source>
        <dbReference type="Proteomes" id="UP000198935"/>
    </source>
</evidence>
<dbReference type="PROSITE" id="PS50994">
    <property type="entry name" value="INTEGRASE"/>
    <property type="match status" value="1"/>
</dbReference>
<feature type="domain" description="Integrase catalytic" evidence="1">
    <location>
        <begin position="1"/>
        <end position="136"/>
    </location>
</feature>
<dbReference type="InterPro" id="IPR012337">
    <property type="entry name" value="RNaseH-like_sf"/>
</dbReference>
<name>A0A1H3V1I5_9BACI</name>
<keyword evidence="3" id="KW-1185">Reference proteome</keyword>
<organism evidence="2 3">
    <name type="scientific">Evansella caseinilytica</name>
    <dbReference type="NCBI Taxonomy" id="1503961"/>
    <lineage>
        <taxon>Bacteria</taxon>
        <taxon>Bacillati</taxon>
        <taxon>Bacillota</taxon>
        <taxon>Bacilli</taxon>
        <taxon>Bacillales</taxon>
        <taxon>Bacillaceae</taxon>
        <taxon>Evansella</taxon>
    </lineage>
</organism>